<evidence type="ECO:0000313" key="3">
    <source>
        <dbReference type="Proteomes" id="UP000325811"/>
    </source>
</evidence>
<accession>A0A5Q4YWH3</accession>
<dbReference type="GO" id="GO:0003677">
    <property type="term" value="F:DNA binding"/>
    <property type="evidence" value="ECO:0007669"/>
    <property type="project" value="InterPro"/>
</dbReference>
<dbReference type="Gene3D" id="1.10.10.10">
    <property type="entry name" value="Winged helix-like DNA-binding domain superfamily/Winged helix DNA-binding domain"/>
    <property type="match status" value="1"/>
</dbReference>
<evidence type="ECO:0000259" key="1">
    <source>
        <dbReference type="Pfam" id="PF09339"/>
    </source>
</evidence>
<dbReference type="InterPro" id="IPR036388">
    <property type="entry name" value="WH-like_DNA-bd_sf"/>
</dbReference>
<dbReference type="InterPro" id="IPR005471">
    <property type="entry name" value="Tscrpt_reg_IclR_N"/>
</dbReference>
<dbReference type="EMBL" id="LR699553">
    <property type="protein sequence ID" value="VVD30582.1"/>
    <property type="molecule type" value="Genomic_DNA"/>
</dbReference>
<sequence length="78" mass="8617">MDEKDWIAGAAKALAIIEAFDEEHARMTPAAVAARAGLSRTAARRYLLTLSRQTPRCTACCQPFWRTPACCATWFEAV</sequence>
<evidence type="ECO:0000313" key="2">
    <source>
        <dbReference type="EMBL" id="VVD30582.1"/>
    </source>
</evidence>
<dbReference type="GO" id="GO:0006355">
    <property type="term" value="P:regulation of DNA-templated transcription"/>
    <property type="evidence" value="ECO:0007669"/>
    <property type="project" value="InterPro"/>
</dbReference>
<gene>
    <name evidence="2" type="ORF">PDMSB3_4138</name>
</gene>
<organism evidence="2 3">
    <name type="scientific">Paraburkholderia dioscoreae</name>
    <dbReference type="NCBI Taxonomy" id="2604047"/>
    <lineage>
        <taxon>Bacteria</taxon>
        <taxon>Pseudomonadati</taxon>
        <taxon>Pseudomonadota</taxon>
        <taxon>Betaproteobacteria</taxon>
        <taxon>Burkholderiales</taxon>
        <taxon>Burkholderiaceae</taxon>
        <taxon>Paraburkholderia</taxon>
    </lineage>
</organism>
<reference evidence="2 3" key="1">
    <citation type="submission" date="2019-08" db="EMBL/GenBank/DDBJ databases">
        <authorList>
            <person name="Herpell B J."/>
        </authorList>
    </citation>
    <scope>NUCLEOTIDE SEQUENCE [LARGE SCALE GENOMIC DNA]</scope>
    <source>
        <strain evidence="3">Msb3</strain>
    </source>
</reference>
<dbReference type="KEGG" id="pdio:PDMSB3_4138"/>
<dbReference type="Proteomes" id="UP000325811">
    <property type="component" value="Chromosome I"/>
</dbReference>
<keyword evidence="3" id="KW-1185">Reference proteome</keyword>
<dbReference type="InterPro" id="IPR036390">
    <property type="entry name" value="WH_DNA-bd_sf"/>
</dbReference>
<protein>
    <recommendedName>
        <fullName evidence="1">HTH iclR-type domain-containing protein</fullName>
    </recommendedName>
</protein>
<name>A0A5Q4YWH3_9BURK</name>
<proteinExistence type="predicted"/>
<feature type="domain" description="HTH iclR-type" evidence="1">
    <location>
        <begin position="10"/>
        <end position="52"/>
    </location>
</feature>
<dbReference type="SUPFAM" id="SSF46785">
    <property type="entry name" value="Winged helix' DNA-binding domain"/>
    <property type="match status" value="1"/>
</dbReference>
<dbReference type="AlphaFoldDB" id="A0A5Q4YWH3"/>
<dbReference type="Pfam" id="PF09339">
    <property type="entry name" value="HTH_IclR"/>
    <property type="match status" value="1"/>
</dbReference>